<dbReference type="GO" id="GO:0015074">
    <property type="term" value="P:DNA integration"/>
    <property type="evidence" value="ECO:0007669"/>
    <property type="project" value="InterPro"/>
</dbReference>
<feature type="domain" description="Chromo" evidence="2">
    <location>
        <begin position="521"/>
        <end position="596"/>
    </location>
</feature>
<dbReference type="SUPFAM" id="SSF53098">
    <property type="entry name" value="Ribonuclease H-like"/>
    <property type="match status" value="1"/>
</dbReference>
<dbReference type="PROSITE" id="PS50013">
    <property type="entry name" value="CHROMO_2"/>
    <property type="match status" value="1"/>
</dbReference>
<feature type="region of interest" description="Disordered" evidence="1">
    <location>
        <begin position="236"/>
        <end position="298"/>
    </location>
</feature>
<dbReference type="Pfam" id="PF24626">
    <property type="entry name" value="SH3_Tf2-1"/>
    <property type="match status" value="1"/>
</dbReference>
<reference evidence="4" key="1">
    <citation type="submission" date="2018-05" db="EMBL/GenBank/DDBJ databases">
        <title>Effector identification in a new, highly contiguous assembly of the strawberry crown rot pathogen Phytophthora cactorum.</title>
        <authorList>
            <person name="Armitage A.D."/>
            <person name="Nellist C.F."/>
            <person name="Bates H."/>
            <person name="Vickerstaff R.J."/>
            <person name="Harrison R.J."/>
        </authorList>
    </citation>
    <scope>NUCLEOTIDE SEQUENCE</scope>
    <source>
        <strain evidence="4">P421</strain>
    </source>
</reference>
<dbReference type="InterPro" id="IPR036397">
    <property type="entry name" value="RNaseH_sf"/>
</dbReference>
<feature type="compositionally biased region" description="Low complexity" evidence="1">
    <location>
        <begin position="236"/>
        <end position="251"/>
    </location>
</feature>
<dbReference type="PANTHER" id="PTHR37984:SF5">
    <property type="entry name" value="PROTEIN NYNRIN-LIKE"/>
    <property type="match status" value="1"/>
</dbReference>
<dbReference type="PANTHER" id="PTHR37984">
    <property type="entry name" value="PROTEIN CBG26694"/>
    <property type="match status" value="1"/>
</dbReference>
<feature type="region of interest" description="Disordered" evidence="1">
    <location>
        <begin position="164"/>
        <end position="209"/>
    </location>
</feature>
<protein>
    <recommendedName>
        <fullName evidence="6">Integrase catalytic domain-containing protein</fullName>
    </recommendedName>
</protein>
<name>A0A8T1H125_9STRA</name>
<dbReference type="InterPro" id="IPR050951">
    <property type="entry name" value="Retrovirus_Pol_polyprotein"/>
</dbReference>
<sequence>MDFVFGLPRDVQGRTGILVFVDRLSKMVYLTPVVASIIATQTAAIFVDTVYRHHGIPTSIVSDRDPSFTAAFWSELFMSLGTWLLMSTAAHPATDGQTERVNQVLEDVLCSYATSFKSWSSFLPMVEFCAQHASTGLTPFYVNYGRHPRVPALLGVERSVSSNGTGGFDGDGNPDAGLPASRDLASSMHTSGNDGGHDAIGRESAHDTSSALLNGVTTRTAAKTAAQGVRTRAATRAAASLTSDSSAPSVAARATPANTTSSAHQGRAATRAAPRAITDWTTRVPIDPGLQHRHISGSERQDAVDPAASSFANFAPNSESQQRDAAAVQDFVRKRGSITRYVRDAIASAVDRQKYYVDQRGRKNLETFAMGDRFLLSTAAIQPSLVMNLGTSKLAPRYIGPFKVTKVLGDAYTLQLPSTIRLHPTFYVSRLRRYHPAVIPSDAGAWHQRFLDPPAAARDAVPPPAAVPGDAAQHSHAPPGPSAGQDDPEAARSQLPPCGLGSPFQRDGPAPLVDRAGNARYIVELILQDDDIRATPPQGRGVHHRDGDVPPHREYLVRWLGPMPDSWEPRAVLVADVPACVAAYEASLVSGAGSPRGAVAHRA</sequence>
<dbReference type="VEuPathDB" id="FungiDB:PC110_g2049"/>
<organism evidence="4 5">
    <name type="scientific">Phytophthora cactorum</name>
    <dbReference type="NCBI Taxonomy" id="29920"/>
    <lineage>
        <taxon>Eukaryota</taxon>
        <taxon>Sar</taxon>
        <taxon>Stramenopiles</taxon>
        <taxon>Oomycota</taxon>
        <taxon>Peronosporomycetes</taxon>
        <taxon>Peronosporales</taxon>
        <taxon>Peronosporaceae</taxon>
        <taxon>Phytophthora</taxon>
    </lineage>
</organism>
<evidence type="ECO:0000259" key="2">
    <source>
        <dbReference type="PROSITE" id="PS50013"/>
    </source>
</evidence>
<dbReference type="GO" id="GO:0003676">
    <property type="term" value="F:nucleic acid binding"/>
    <property type="evidence" value="ECO:0007669"/>
    <property type="project" value="InterPro"/>
</dbReference>
<dbReference type="InterPro" id="IPR056924">
    <property type="entry name" value="SH3_Tf2-1"/>
</dbReference>
<dbReference type="VEuPathDB" id="FungiDB:PC110_g22841"/>
<feature type="region of interest" description="Disordered" evidence="1">
    <location>
        <begin position="455"/>
        <end position="511"/>
    </location>
</feature>
<evidence type="ECO:0000259" key="3">
    <source>
        <dbReference type="PROSITE" id="PS50994"/>
    </source>
</evidence>
<dbReference type="InterPro" id="IPR001584">
    <property type="entry name" value="Integrase_cat-core"/>
</dbReference>
<feature type="domain" description="Integrase catalytic" evidence="3">
    <location>
        <begin position="1"/>
        <end position="159"/>
    </location>
</feature>
<dbReference type="InterPro" id="IPR000953">
    <property type="entry name" value="Chromo/chromo_shadow_dom"/>
</dbReference>
<evidence type="ECO:0008006" key="6">
    <source>
        <dbReference type="Google" id="ProtNLM"/>
    </source>
</evidence>
<evidence type="ECO:0000256" key="1">
    <source>
        <dbReference type="SAM" id="MobiDB-lite"/>
    </source>
</evidence>
<dbReference type="AlphaFoldDB" id="A0A8T1H125"/>
<dbReference type="PROSITE" id="PS50994">
    <property type="entry name" value="INTEGRASE"/>
    <property type="match status" value="1"/>
</dbReference>
<evidence type="ECO:0000313" key="4">
    <source>
        <dbReference type="EMBL" id="KAG3201166.1"/>
    </source>
</evidence>
<feature type="compositionally biased region" description="Basic and acidic residues" evidence="1">
    <location>
        <begin position="195"/>
        <end position="206"/>
    </location>
</feature>
<accession>A0A8T1H125</accession>
<dbReference type="Proteomes" id="UP000760860">
    <property type="component" value="Unassembled WGS sequence"/>
</dbReference>
<proteinExistence type="predicted"/>
<evidence type="ECO:0000313" key="5">
    <source>
        <dbReference type="Proteomes" id="UP000760860"/>
    </source>
</evidence>
<gene>
    <name evidence="4" type="ORF">PC129_g23600</name>
</gene>
<comment type="caution">
    <text evidence="4">The sequence shown here is derived from an EMBL/GenBank/DDBJ whole genome shotgun (WGS) entry which is preliminary data.</text>
</comment>
<dbReference type="Gene3D" id="2.40.50.40">
    <property type="match status" value="1"/>
</dbReference>
<feature type="compositionally biased region" description="Low complexity" evidence="1">
    <location>
        <begin position="267"/>
        <end position="276"/>
    </location>
</feature>
<dbReference type="InterPro" id="IPR012337">
    <property type="entry name" value="RNaseH-like_sf"/>
</dbReference>
<dbReference type="Gene3D" id="3.30.420.10">
    <property type="entry name" value="Ribonuclease H-like superfamily/Ribonuclease H"/>
    <property type="match status" value="1"/>
</dbReference>
<dbReference type="EMBL" id="RCMV01002796">
    <property type="protein sequence ID" value="KAG3201166.1"/>
    <property type="molecule type" value="Genomic_DNA"/>
</dbReference>